<dbReference type="EMBL" id="CAJNOK010031774">
    <property type="protein sequence ID" value="CAF1476171.1"/>
    <property type="molecule type" value="Genomic_DNA"/>
</dbReference>
<dbReference type="InterPro" id="IPR001810">
    <property type="entry name" value="F-box_dom"/>
</dbReference>
<comment type="caution">
    <text evidence="2">The sequence shown here is derived from an EMBL/GenBank/DDBJ whole genome shotgun (WGS) entry which is preliminary data.</text>
</comment>
<dbReference type="Proteomes" id="UP000663829">
    <property type="component" value="Unassembled WGS sequence"/>
</dbReference>
<protein>
    <recommendedName>
        <fullName evidence="1">F-box domain-containing protein</fullName>
    </recommendedName>
</protein>
<evidence type="ECO:0000313" key="6">
    <source>
        <dbReference type="Proteomes" id="UP000663829"/>
    </source>
</evidence>
<dbReference type="PROSITE" id="PS50181">
    <property type="entry name" value="FBOX"/>
    <property type="match status" value="1"/>
</dbReference>
<evidence type="ECO:0000313" key="5">
    <source>
        <dbReference type="EMBL" id="CAF4267250.1"/>
    </source>
</evidence>
<dbReference type="EMBL" id="CAJNOQ010009690">
    <property type="protein sequence ID" value="CAF1231579.1"/>
    <property type="molecule type" value="Genomic_DNA"/>
</dbReference>
<dbReference type="EMBL" id="CAJOBA010053678">
    <property type="protein sequence ID" value="CAF4267250.1"/>
    <property type="molecule type" value="Genomic_DNA"/>
</dbReference>
<accession>A0A814YPH1</accession>
<dbReference type="InterPro" id="IPR013320">
    <property type="entry name" value="ConA-like_dom_sf"/>
</dbReference>
<evidence type="ECO:0000313" key="3">
    <source>
        <dbReference type="EMBL" id="CAF1476171.1"/>
    </source>
</evidence>
<organism evidence="2 6">
    <name type="scientific">Didymodactylos carnosus</name>
    <dbReference type="NCBI Taxonomy" id="1234261"/>
    <lineage>
        <taxon>Eukaryota</taxon>
        <taxon>Metazoa</taxon>
        <taxon>Spiralia</taxon>
        <taxon>Gnathifera</taxon>
        <taxon>Rotifera</taxon>
        <taxon>Eurotatoria</taxon>
        <taxon>Bdelloidea</taxon>
        <taxon>Philodinida</taxon>
        <taxon>Philodinidae</taxon>
        <taxon>Didymodactylos</taxon>
    </lineage>
</organism>
<feature type="domain" description="F-box" evidence="1">
    <location>
        <begin position="1"/>
        <end position="54"/>
    </location>
</feature>
<dbReference type="InterPro" id="IPR036047">
    <property type="entry name" value="F-box-like_dom_sf"/>
</dbReference>
<keyword evidence="6" id="KW-1185">Reference proteome</keyword>
<dbReference type="SUPFAM" id="SSF81383">
    <property type="entry name" value="F-box domain"/>
    <property type="match status" value="1"/>
</dbReference>
<dbReference type="Gene3D" id="1.20.1280.50">
    <property type="match status" value="1"/>
</dbReference>
<proteinExistence type="predicted"/>
<dbReference type="Pfam" id="PF12937">
    <property type="entry name" value="F-box-like"/>
    <property type="match status" value="1"/>
</dbReference>
<evidence type="ECO:0000313" key="4">
    <source>
        <dbReference type="EMBL" id="CAF3994238.1"/>
    </source>
</evidence>
<dbReference type="AlphaFoldDB" id="A0A814YPH1"/>
<dbReference type="Proteomes" id="UP000681722">
    <property type="component" value="Unassembled WGS sequence"/>
</dbReference>
<name>A0A814YPH1_9BILA</name>
<evidence type="ECO:0000313" key="2">
    <source>
        <dbReference type="EMBL" id="CAF1231579.1"/>
    </source>
</evidence>
<dbReference type="Proteomes" id="UP000682733">
    <property type="component" value="Unassembled WGS sequence"/>
</dbReference>
<gene>
    <name evidence="2" type="ORF">GPM918_LOCUS25201</name>
    <name evidence="3" type="ORF">OVA965_LOCUS35861</name>
    <name evidence="4" type="ORF">SRO942_LOCUS25207</name>
    <name evidence="5" type="ORF">TMI583_LOCUS36843</name>
</gene>
<dbReference type="Pfam" id="PF13385">
    <property type="entry name" value="Laminin_G_3"/>
    <property type="match status" value="1"/>
</dbReference>
<dbReference type="SUPFAM" id="SSF49899">
    <property type="entry name" value="Concanavalin A-like lectins/glucanases"/>
    <property type="match status" value="1"/>
</dbReference>
<sequence length="275" mass="32039">MAVIDKLPTEILEKIFLRLAVQPSLQLIDLSVVCQKWNSIIKDAHFLDKFFHHRLVSYSPLQFRHGAPYSPPFHSTEKYLIPNCLRLSDAIFLESEANDMDYYIHDITSLPLSFTISFWFSLPNKKDAFGVLAKSPTSNKCLCLFYNQGWHLWTVAKRYAFKNDDVYQPKVQGWNHIAVSLIHNGNIFFYINGKQYQFDDEWSFEGFQGATEDNILVKYWSDLAHDVLCLCDIRLIPGCLTRMEIETAAKQPPVPLDMIKVGTYWKNKMKEEDRQ</sequence>
<dbReference type="Proteomes" id="UP000677228">
    <property type="component" value="Unassembled WGS sequence"/>
</dbReference>
<evidence type="ECO:0000259" key="1">
    <source>
        <dbReference type="PROSITE" id="PS50181"/>
    </source>
</evidence>
<reference evidence="2" key="1">
    <citation type="submission" date="2021-02" db="EMBL/GenBank/DDBJ databases">
        <authorList>
            <person name="Nowell W R."/>
        </authorList>
    </citation>
    <scope>NUCLEOTIDE SEQUENCE</scope>
</reference>
<dbReference type="Gene3D" id="2.60.120.200">
    <property type="match status" value="1"/>
</dbReference>
<dbReference type="EMBL" id="CAJOBC010009695">
    <property type="protein sequence ID" value="CAF3994238.1"/>
    <property type="molecule type" value="Genomic_DNA"/>
</dbReference>